<comment type="subcellular location">
    <subcellularLocation>
        <location evidence="1">Cell outer membrane</location>
    </subcellularLocation>
</comment>
<keyword evidence="9" id="KW-0732">Signal</keyword>
<keyword evidence="6" id="KW-0472">Membrane</keyword>
<dbReference type="PANTHER" id="PTHR30026">
    <property type="entry name" value="OUTER MEMBRANE PROTEIN TOLC"/>
    <property type="match status" value="1"/>
</dbReference>
<dbReference type="EMBL" id="BAJS01000008">
    <property type="protein sequence ID" value="GAK36596.1"/>
    <property type="molecule type" value="Genomic_DNA"/>
</dbReference>
<feature type="chain" id="PRO_5001659893" evidence="9">
    <location>
        <begin position="19"/>
        <end position="430"/>
    </location>
</feature>
<proteinExistence type="inferred from homology"/>
<evidence type="ECO:0000256" key="9">
    <source>
        <dbReference type="SAM" id="SignalP"/>
    </source>
</evidence>
<dbReference type="Pfam" id="PF02321">
    <property type="entry name" value="OEP"/>
    <property type="match status" value="1"/>
</dbReference>
<accession>A0A069D2X2</accession>
<evidence type="ECO:0000313" key="10">
    <source>
        <dbReference type="EMBL" id="GAK36596.1"/>
    </source>
</evidence>
<dbReference type="AlphaFoldDB" id="A0A069D2X2"/>
<comment type="similarity">
    <text evidence="2">Belongs to the outer membrane factor (OMF) (TC 1.B.17) family.</text>
</comment>
<feature type="signal peptide" evidence="9">
    <location>
        <begin position="1"/>
        <end position="18"/>
    </location>
</feature>
<dbReference type="PANTHER" id="PTHR30026:SF20">
    <property type="entry name" value="OUTER MEMBRANE PROTEIN TOLC"/>
    <property type="match status" value="1"/>
</dbReference>
<evidence type="ECO:0000256" key="6">
    <source>
        <dbReference type="ARBA" id="ARBA00023136"/>
    </source>
</evidence>
<gene>
    <name evidence="10" type="ORF">JCM15093_1768</name>
</gene>
<sequence length="430" mass="48652">MKKVLILLSVLIPFVGNAQEYSLEQYLEKVERENISIKKAQNETQQSAEDVKMARSEYLPQIGATAGYRRDFNNSYMFINEGESGMEGVPNKFPVNFKNTLNGAVTLEQSIYNAPALANQKIAKLANAYMKLSQADQTNQVVKQGTLLFYQALYAKESLTIFLENSALAQNQYQQVCEMFANGLVSEFAMKQSELYYQQTLPDIENARKTVGNLLRELRLLANMTEEEPFEIKGEIALPDASLEATGQERFPGGTLKMEQSIKRMDLAKQEISLSKAAFLPKVTFNLGYSLDAYDDKFRFKDRNGVGYGTINLSIPIFSGGYNRSKVRKSHLAYEKSKMEYMELGNQLEKEYQSLLADKTVASTQINTIRKMVELADKEIQASEEKLRLGLVSNLELRETRISYIQAKLQLLNATLDYQAAIVNIKNLLK</sequence>
<keyword evidence="11" id="KW-1185">Reference proteome</keyword>
<keyword evidence="5" id="KW-0812">Transmembrane</keyword>
<keyword evidence="3" id="KW-0813">Transport</keyword>
<keyword evidence="7" id="KW-0998">Cell outer membrane</keyword>
<dbReference type="SUPFAM" id="SSF56954">
    <property type="entry name" value="Outer membrane efflux proteins (OEP)"/>
    <property type="match status" value="1"/>
</dbReference>
<comment type="caution">
    <text evidence="10">The sequence shown here is derived from an EMBL/GenBank/DDBJ whole genome shotgun (WGS) entry which is preliminary data.</text>
</comment>
<dbReference type="InterPro" id="IPR003423">
    <property type="entry name" value="OMP_efflux"/>
</dbReference>
<keyword evidence="4" id="KW-1134">Transmembrane beta strand</keyword>
<feature type="coiled-coil region" evidence="8">
    <location>
        <begin position="23"/>
        <end position="57"/>
    </location>
</feature>
<dbReference type="GO" id="GO:1990281">
    <property type="term" value="C:efflux pump complex"/>
    <property type="evidence" value="ECO:0007669"/>
    <property type="project" value="TreeGrafter"/>
</dbReference>
<evidence type="ECO:0000256" key="1">
    <source>
        <dbReference type="ARBA" id="ARBA00004442"/>
    </source>
</evidence>
<evidence type="ECO:0000256" key="7">
    <source>
        <dbReference type="ARBA" id="ARBA00023237"/>
    </source>
</evidence>
<dbReference type="Proteomes" id="UP000027601">
    <property type="component" value="Unassembled WGS sequence"/>
</dbReference>
<dbReference type="RefSeq" id="WP_024996460.1">
    <property type="nucleotide sequence ID" value="NZ_ATZI01000007.1"/>
</dbReference>
<keyword evidence="8" id="KW-0175">Coiled coil</keyword>
<evidence type="ECO:0000256" key="5">
    <source>
        <dbReference type="ARBA" id="ARBA00022692"/>
    </source>
</evidence>
<dbReference type="GO" id="GO:0015288">
    <property type="term" value="F:porin activity"/>
    <property type="evidence" value="ECO:0007669"/>
    <property type="project" value="TreeGrafter"/>
</dbReference>
<reference evidence="10 11" key="1">
    <citation type="journal article" date="2015" name="Microbes Environ.">
        <title>Distribution and evolution of nitrogen fixation genes in the phylum bacteroidetes.</title>
        <authorList>
            <person name="Inoue J."/>
            <person name="Oshima K."/>
            <person name="Suda W."/>
            <person name="Sakamoto M."/>
            <person name="Iino T."/>
            <person name="Noda S."/>
            <person name="Hongoh Y."/>
            <person name="Hattori M."/>
            <person name="Ohkuma M."/>
        </authorList>
    </citation>
    <scope>NUCLEOTIDE SEQUENCE [LARGE SCALE GENOMIC DNA]</scope>
    <source>
        <strain evidence="10 11">JCM 15093</strain>
    </source>
</reference>
<evidence type="ECO:0000256" key="3">
    <source>
        <dbReference type="ARBA" id="ARBA00022448"/>
    </source>
</evidence>
<evidence type="ECO:0000313" key="11">
    <source>
        <dbReference type="Proteomes" id="UP000027601"/>
    </source>
</evidence>
<dbReference type="STRING" id="1121097.GCA_000428125_02022"/>
<dbReference type="Gene3D" id="1.20.1600.10">
    <property type="entry name" value="Outer membrane efflux proteins (OEP)"/>
    <property type="match status" value="1"/>
</dbReference>
<dbReference type="GO" id="GO:0009279">
    <property type="term" value="C:cell outer membrane"/>
    <property type="evidence" value="ECO:0007669"/>
    <property type="project" value="UniProtKB-SubCell"/>
</dbReference>
<organism evidence="10 11">
    <name type="scientific">Bacteroides graminisolvens DSM 19988 = JCM 15093</name>
    <dbReference type="NCBI Taxonomy" id="1121097"/>
    <lineage>
        <taxon>Bacteria</taxon>
        <taxon>Pseudomonadati</taxon>
        <taxon>Bacteroidota</taxon>
        <taxon>Bacteroidia</taxon>
        <taxon>Bacteroidales</taxon>
        <taxon>Bacteroidaceae</taxon>
        <taxon>Bacteroides</taxon>
    </lineage>
</organism>
<dbReference type="InterPro" id="IPR051906">
    <property type="entry name" value="TolC-like"/>
</dbReference>
<evidence type="ECO:0000256" key="4">
    <source>
        <dbReference type="ARBA" id="ARBA00022452"/>
    </source>
</evidence>
<dbReference type="OrthoDB" id="9807719at2"/>
<evidence type="ECO:0000256" key="2">
    <source>
        <dbReference type="ARBA" id="ARBA00007613"/>
    </source>
</evidence>
<evidence type="ECO:0000256" key="8">
    <source>
        <dbReference type="SAM" id="Coils"/>
    </source>
</evidence>
<protein>
    <submittedName>
        <fullName evidence="10">Outer membrane efflux protein</fullName>
    </submittedName>
</protein>
<dbReference type="eggNOG" id="COG1538">
    <property type="taxonomic scope" value="Bacteria"/>
</dbReference>
<name>A0A069D2X2_9BACE</name>
<dbReference type="GO" id="GO:0015562">
    <property type="term" value="F:efflux transmembrane transporter activity"/>
    <property type="evidence" value="ECO:0007669"/>
    <property type="project" value="InterPro"/>
</dbReference>